<comment type="subcellular location">
    <subcellularLocation>
        <location evidence="12">Cell inner membrane</location>
        <topology evidence="12">Lipid-anchor</topology>
        <orientation evidence="12">Periplasmic side</orientation>
    </subcellularLocation>
</comment>
<keyword evidence="12" id="KW-0997">Cell inner membrane</keyword>
<dbReference type="InterPro" id="IPR024932">
    <property type="entry name" value="ApbE"/>
</dbReference>
<sequence>MKKTGILFLFLLPLLVLTGCGHSAQTKQVELLSNPYSRTEFLMGTVVTVKIYDKGRADVLKPVFNRIQALADATTVEDKQAQSEIDQVNAQAGIKPVAVSKDIYRMIKIGKMYSERSDGNFDLTIGPLTKLWHIGYDDARKPEQNEIDRVLPLIGYKRMILNNQKHTIFLKDKGMRLDLGAIAKGFITDEVVRVLHKENVHAALVDLGGNIFVLGKSPFKSKWNVGIQDPFSSRGKIIGKIKESNQSIVTSGIYERYITVKGKKYHHLLNPNDGYPFNNDVAGVSVITNRSTEGDALSTVLFSDGVKGGLAYAKKWGIKAVFITRDKKVYVTPNLKDNFVLTNNNFTQVKE</sequence>
<accession>A0A0U1QSD1</accession>
<organism evidence="13 14">
    <name type="scientific">Sporolactobacillus inulinus CASD</name>
    <dbReference type="NCBI Taxonomy" id="1069536"/>
    <lineage>
        <taxon>Bacteria</taxon>
        <taxon>Bacillati</taxon>
        <taxon>Bacillota</taxon>
        <taxon>Bacilli</taxon>
        <taxon>Bacillales</taxon>
        <taxon>Sporolactobacillaceae</taxon>
        <taxon>Sporolactobacillus</taxon>
    </lineage>
</organism>
<dbReference type="STRING" id="1069536.SINU_01305"/>
<comment type="catalytic activity">
    <reaction evidence="9 10 12">
        <text>L-threonyl-[protein] + FAD = FMN-L-threonyl-[protein] + AMP + H(+)</text>
        <dbReference type="Rhea" id="RHEA:36847"/>
        <dbReference type="Rhea" id="RHEA-COMP:11060"/>
        <dbReference type="Rhea" id="RHEA-COMP:11061"/>
        <dbReference type="ChEBI" id="CHEBI:15378"/>
        <dbReference type="ChEBI" id="CHEBI:30013"/>
        <dbReference type="ChEBI" id="CHEBI:57692"/>
        <dbReference type="ChEBI" id="CHEBI:74257"/>
        <dbReference type="ChEBI" id="CHEBI:456215"/>
        <dbReference type="EC" id="2.7.1.180"/>
    </reaction>
</comment>
<feature type="binding site" evidence="11">
    <location>
        <position position="299"/>
    </location>
    <ligand>
        <name>Mg(2+)</name>
        <dbReference type="ChEBI" id="CHEBI:18420"/>
    </ligand>
</feature>
<dbReference type="PANTHER" id="PTHR30040">
    <property type="entry name" value="THIAMINE BIOSYNTHESIS LIPOPROTEIN APBE"/>
    <property type="match status" value="1"/>
</dbReference>
<evidence type="ECO:0000256" key="10">
    <source>
        <dbReference type="PIRNR" id="PIRNR006268"/>
    </source>
</evidence>
<keyword evidence="4 10" id="KW-0808">Transferase</keyword>
<keyword evidence="5 10" id="KW-0479">Metal-binding</keyword>
<dbReference type="OrthoDB" id="9778595at2"/>
<evidence type="ECO:0000256" key="9">
    <source>
        <dbReference type="ARBA" id="ARBA00048540"/>
    </source>
</evidence>
<evidence type="ECO:0000256" key="12">
    <source>
        <dbReference type="RuleBase" id="RU363002"/>
    </source>
</evidence>
<feature type="binding site" evidence="11">
    <location>
        <position position="295"/>
    </location>
    <ligand>
        <name>Mg(2+)</name>
        <dbReference type="ChEBI" id="CHEBI:18420"/>
    </ligand>
</feature>
<comment type="function">
    <text evidence="12">Flavin transferase that catalyzes the transfer of the FMN moiety of FAD and its covalent binding to the hydroxyl group of a threonine residue in a target flavoprotein.</text>
</comment>
<keyword evidence="6 10" id="KW-0274">FAD</keyword>
<comment type="cofactor">
    <cofactor evidence="11">
        <name>Mg(2+)</name>
        <dbReference type="ChEBI" id="CHEBI:18420"/>
    </cofactor>
    <cofactor evidence="11">
        <name>Mn(2+)</name>
        <dbReference type="ChEBI" id="CHEBI:29035"/>
    </cofactor>
    <text evidence="11">Magnesium. Can also use manganese.</text>
</comment>
<proteinExistence type="inferred from homology"/>
<evidence type="ECO:0000256" key="4">
    <source>
        <dbReference type="ARBA" id="ARBA00022679"/>
    </source>
</evidence>
<reference evidence="13 14" key="1">
    <citation type="journal article" date="2011" name="J. Bacteriol.">
        <title>Draft genome sequence of Sporolactobacillus inulinus strain CASD, an efficient D-lactic acid-producing bacterium with high-concentration lactate tolerance capability.</title>
        <authorList>
            <person name="Yu B."/>
            <person name="Su F."/>
            <person name="Wang L."/>
            <person name="Xu K."/>
            <person name="Zhao B."/>
            <person name="Xu P."/>
        </authorList>
    </citation>
    <scope>NUCLEOTIDE SEQUENCE [LARGE SCALE GENOMIC DNA]</scope>
    <source>
        <strain evidence="13 14">CASD</strain>
    </source>
</reference>
<keyword evidence="3 10" id="KW-0285">Flavoprotein</keyword>
<dbReference type="PROSITE" id="PS51257">
    <property type="entry name" value="PROKAR_LIPOPROTEIN"/>
    <property type="match status" value="1"/>
</dbReference>
<keyword evidence="7 10" id="KW-0460">Magnesium</keyword>
<dbReference type="EMBL" id="AFVQ02000017">
    <property type="protein sequence ID" value="KLI03703.1"/>
    <property type="molecule type" value="Genomic_DNA"/>
</dbReference>
<dbReference type="AlphaFoldDB" id="A0A0U1QSD1"/>
<evidence type="ECO:0000313" key="13">
    <source>
        <dbReference type="EMBL" id="KLI03703.1"/>
    </source>
</evidence>
<evidence type="ECO:0000256" key="1">
    <source>
        <dbReference type="ARBA" id="ARBA00011955"/>
    </source>
</evidence>
<keyword evidence="12" id="KW-0449">Lipoprotein</keyword>
<dbReference type="GO" id="GO:0046872">
    <property type="term" value="F:metal ion binding"/>
    <property type="evidence" value="ECO:0007669"/>
    <property type="project" value="UniProtKB-UniRule"/>
</dbReference>
<keyword evidence="12" id="KW-0732">Signal</keyword>
<dbReference type="PIRSF" id="PIRSF006268">
    <property type="entry name" value="ApbE"/>
    <property type="match status" value="1"/>
</dbReference>
<comment type="similarity">
    <text evidence="10 12">Belongs to the ApbE family.</text>
</comment>
<dbReference type="InterPro" id="IPR003374">
    <property type="entry name" value="ApbE-like_sf"/>
</dbReference>
<dbReference type="Pfam" id="PF02424">
    <property type="entry name" value="ApbE"/>
    <property type="match status" value="1"/>
</dbReference>
<evidence type="ECO:0000256" key="11">
    <source>
        <dbReference type="PIRSR" id="PIRSR006268-2"/>
    </source>
</evidence>
<evidence type="ECO:0000256" key="6">
    <source>
        <dbReference type="ARBA" id="ARBA00022827"/>
    </source>
</evidence>
<evidence type="ECO:0000256" key="8">
    <source>
        <dbReference type="ARBA" id="ARBA00031306"/>
    </source>
</evidence>
<comment type="caution">
    <text evidence="13">The sequence shown here is derived from an EMBL/GenBank/DDBJ whole genome shotgun (WGS) entry which is preliminary data.</text>
</comment>
<dbReference type="Gene3D" id="3.10.520.10">
    <property type="entry name" value="ApbE-like domains"/>
    <property type="match status" value="1"/>
</dbReference>
<keyword evidence="12" id="KW-1003">Cell membrane</keyword>
<keyword evidence="12" id="KW-0472">Membrane</keyword>
<gene>
    <name evidence="13" type="ORF">SINU_01305</name>
</gene>
<protein>
    <recommendedName>
        <fullName evidence="2 10">FAD:protein FMN transferase</fullName>
        <ecNumber evidence="1 10">2.7.1.180</ecNumber>
    </recommendedName>
    <alternativeName>
        <fullName evidence="8 10">Flavin transferase</fullName>
    </alternativeName>
</protein>
<evidence type="ECO:0000256" key="5">
    <source>
        <dbReference type="ARBA" id="ARBA00022723"/>
    </source>
</evidence>
<evidence type="ECO:0000256" key="3">
    <source>
        <dbReference type="ARBA" id="ARBA00022630"/>
    </source>
</evidence>
<dbReference type="SUPFAM" id="SSF143631">
    <property type="entry name" value="ApbE-like"/>
    <property type="match status" value="1"/>
</dbReference>
<dbReference type="PANTHER" id="PTHR30040:SF2">
    <property type="entry name" value="FAD:PROTEIN FMN TRANSFERASE"/>
    <property type="match status" value="1"/>
</dbReference>
<keyword evidence="14" id="KW-1185">Reference proteome</keyword>
<dbReference type="GO" id="GO:0005886">
    <property type="term" value="C:plasma membrane"/>
    <property type="evidence" value="ECO:0007669"/>
    <property type="project" value="UniProtKB-SubCell"/>
</dbReference>
<dbReference type="Proteomes" id="UP000035553">
    <property type="component" value="Unassembled WGS sequence"/>
</dbReference>
<name>A0A0U1QSD1_9BACL</name>
<feature type="chain" id="PRO_5006521579" description="FAD:protein FMN transferase" evidence="12">
    <location>
        <begin position="25"/>
        <end position="351"/>
    </location>
</feature>
<dbReference type="RefSeq" id="WP_010027653.1">
    <property type="nucleotide sequence ID" value="NZ_AFVQ02000017.1"/>
</dbReference>
<dbReference type="EC" id="2.7.1.180" evidence="1 10"/>
<evidence type="ECO:0000256" key="2">
    <source>
        <dbReference type="ARBA" id="ARBA00016337"/>
    </source>
</evidence>
<evidence type="ECO:0000256" key="7">
    <source>
        <dbReference type="ARBA" id="ARBA00022842"/>
    </source>
</evidence>
<feature type="signal peptide" evidence="12">
    <location>
        <begin position="1"/>
        <end position="24"/>
    </location>
</feature>
<feature type="binding site" evidence="11">
    <location>
        <position position="181"/>
    </location>
    <ligand>
        <name>Mg(2+)</name>
        <dbReference type="ChEBI" id="CHEBI:18420"/>
    </ligand>
</feature>
<dbReference type="GO" id="GO:0016740">
    <property type="term" value="F:transferase activity"/>
    <property type="evidence" value="ECO:0007669"/>
    <property type="project" value="UniProtKB-UniRule"/>
</dbReference>
<evidence type="ECO:0000313" key="14">
    <source>
        <dbReference type="Proteomes" id="UP000035553"/>
    </source>
</evidence>